<reference evidence="10 11" key="1">
    <citation type="submission" date="2024-02" db="EMBL/GenBank/DDBJ databases">
        <authorList>
            <person name="Daric V."/>
            <person name="Darras S."/>
        </authorList>
    </citation>
    <scope>NUCLEOTIDE SEQUENCE [LARGE SCALE GENOMIC DNA]</scope>
</reference>
<organism evidence="10 11">
    <name type="scientific">Clavelina lepadiformis</name>
    <name type="common">Light-bulb sea squirt</name>
    <name type="synonym">Ascidia lepadiformis</name>
    <dbReference type="NCBI Taxonomy" id="159417"/>
    <lineage>
        <taxon>Eukaryota</taxon>
        <taxon>Metazoa</taxon>
        <taxon>Chordata</taxon>
        <taxon>Tunicata</taxon>
        <taxon>Ascidiacea</taxon>
        <taxon>Aplousobranchia</taxon>
        <taxon>Clavelinidae</taxon>
        <taxon>Clavelina</taxon>
    </lineage>
</organism>
<keyword evidence="11" id="KW-1185">Reference proteome</keyword>
<dbReference type="PANTHER" id="PTHR24372">
    <property type="entry name" value="GLYCOPROTEIN HORMONE RECEPTOR"/>
    <property type="match status" value="1"/>
</dbReference>
<feature type="transmembrane region" description="Helical" evidence="8">
    <location>
        <begin position="12"/>
        <end position="34"/>
    </location>
</feature>
<feature type="transmembrane region" description="Helical" evidence="8">
    <location>
        <begin position="279"/>
        <end position="301"/>
    </location>
</feature>
<dbReference type="InterPro" id="IPR036055">
    <property type="entry name" value="LDL_receptor-like_sf"/>
</dbReference>
<evidence type="ECO:0000313" key="11">
    <source>
        <dbReference type="Proteomes" id="UP001642483"/>
    </source>
</evidence>
<dbReference type="Pfam" id="PF00001">
    <property type="entry name" value="7tm_1"/>
    <property type="match status" value="2"/>
</dbReference>
<evidence type="ECO:0000259" key="9">
    <source>
        <dbReference type="PROSITE" id="PS50262"/>
    </source>
</evidence>
<name>A0ABP0FZ08_CLALP</name>
<dbReference type="EMBL" id="CAWYQH010000098">
    <property type="protein sequence ID" value="CAK8684831.1"/>
    <property type="molecule type" value="Genomic_DNA"/>
</dbReference>
<feature type="domain" description="G-protein coupled receptors family 1 profile" evidence="9">
    <location>
        <begin position="295"/>
        <end position="637"/>
    </location>
</feature>
<proteinExistence type="predicted"/>
<evidence type="ECO:0000256" key="4">
    <source>
        <dbReference type="ARBA" id="ARBA00022737"/>
    </source>
</evidence>
<evidence type="ECO:0000256" key="7">
    <source>
        <dbReference type="ARBA" id="ARBA00023157"/>
    </source>
</evidence>
<feature type="transmembrane region" description="Helical" evidence="8">
    <location>
        <begin position="370"/>
        <end position="393"/>
    </location>
</feature>
<feature type="transmembrane region" description="Helical" evidence="8">
    <location>
        <begin position="413"/>
        <end position="435"/>
    </location>
</feature>
<evidence type="ECO:0000256" key="3">
    <source>
        <dbReference type="ARBA" id="ARBA00022692"/>
    </source>
</evidence>
<evidence type="ECO:0000256" key="6">
    <source>
        <dbReference type="ARBA" id="ARBA00023136"/>
    </source>
</evidence>
<evidence type="ECO:0000256" key="5">
    <source>
        <dbReference type="ARBA" id="ARBA00022989"/>
    </source>
</evidence>
<dbReference type="InterPro" id="IPR002172">
    <property type="entry name" value="LDrepeatLR_classA_rpt"/>
</dbReference>
<dbReference type="CDD" id="cd00112">
    <property type="entry name" value="LDLa"/>
    <property type="match status" value="4"/>
</dbReference>
<dbReference type="PANTHER" id="PTHR24372:SF77">
    <property type="entry name" value="G-PROTEIN COUPLED RECEPTORS FAMILY 1 PROFILE DOMAIN-CONTAINING PROTEIN"/>
    <property type="match status" value="1"/>
</dbReference>
<dbReference type="InterPro" id="IPR000276">
    <property type="entry name" value="GPCR_Rhodpsn"/>
</dbReference>
<protein>
    <recommendedName>
        <fullName evidence="9">G-protein coupled receptors family 1 profile domain-containing protein</fullName>
    </recommendedName>
</protein>
<dbReference type="SUPFAM" id="SSF81321">
    <property type="entry name" value="Family A G protein-coupled receptor-like"/>
    <property type="match status" value="1"/>
</dbReference>
<keyword evidence="6 8" id="KW-0472">Membrane</keyword>
<sequence length="678" mass="76178">MSFFVFSYDQVYIIYAMAQYVVLLRYFLGFNYVFASLKPATEKYGYDVARSSNHRKENEIAKNVSFCLDGIHAIPFDRVCDGLFDCPDLSDECPCAESFNLTSLGLCNAICNGHKSAACSLNCLIGTLQCDGRCIRRDQVCDEDLDCPQSYLDESTCIPSHPDGNHAERVEENGLNKVGRNQRNKRFECDTGDEIDIPISSSIPLSKRCDLHLDCPLGNDEEGCGDDTHFYCNSGMPRFISRANVSDGVFDCQDHSDEISSSYFVASSISSNEELIQSAALSVLIWFMSILALGGNFAVIVRTARTLARNSNRAPFTEQMSSRTRVNKLLILSLSSADFLMGIILLVIIIKARLTSGRYYLEERQWRTSIMCSVIGSLTVISSLASVFTLLCISSYRLYGVYRPFTARNMSVFVVRIWIAFIWMASIAVAIIPLVPSFSPNMVTAMWIKNGNRYFPKNEITFNELRRFAEMLVALNGSHSPENIPNNWYSLQNFLTSNFPKQTPVCRGYFGYYSSSGLCVPRVYKAAGQSYNVNAYSSIVITFNFSAMVFIMFAYVAIYRKTNRTRPRCSHEDQKEKQITVMQRNITFLIATDMCCWLPICIMTFISMSGISLPPMAYAASAIGLLPINSAANPLIYSNAFSFMFHAFQARLHLAFKLGNKKMPENERLKAVPVITEV</sequence>
<dbReference type="Gene3D" id="1.20.1070.10">
    <property type="entry name" value="Rhodopsin 7-helix transmembrane proteins"/>
    <property type="match status" value="1"/>
</dbReference>
<accession>A0ABP0FZ08</accession>
<dbReference type="Proteomes" id="UP001642483">
    <property type="component" value="Unassembled WGS sequence"/>
</dbReference>
<keyword evidence="7" id="KW-1015">Disulfide bond</keyword>
<feature type="transmembrane region" description="Helical" evidence="8">
    <location>
        <begin position="535"/>
        <end position="558"/>
    </location>
</feature>
<gene>
    <name evidence="10" type="ORF">CVLEPA_LOCUS15944</name>
</gene>
<feature type="transmembrane region" description="Helical" evidence="8">
    <location>
        <begin position="586"/>
        <end position="606"/>
    </location>
</feature>
<comment type="subcellular location">
    <subcellularLocation>
        <location evidence="1">Membrane</location>
    </subcellularLocation>
</comment>
<evidence type="ECO:0000256" key="8">
    <source>
        <dbReference type="SAM" id="Phobius"/>
    </source>
</evidence>
<keyword evidence="3 8" id="KW-0812">Transmembrane</keyword>
<dbReference type="SMART" id="SM00192">
    <property type="entry name" value="LDLa"/>
    <property type="match status" value="4"/>
</dbReference>
<evidence type="ECO:0000256" key="1">
    <source>
        <dbReference type="ARBA" id="ARBA00004370"/>
    </source>
</evidence>
<keyword evidence="2" id="KW-0433">Leucine-rich repeat</keyword>
<comment type="caution">
    <text evidence="10">The sequence shown here is derived from an EMBL/GenBank/DDBJ whole genome shotgun (WGS) entry which is preliminary data.</text>
</comment>
<evidence type="ECO:0000256" key="2">
    <source>
        <dbReference type="ARBA" id="ARBA00022614"/>
    </source>
</evidence>
<keyword evidence="4" id="KW-0677">Repeat</keyword>
<dbReference type="SUPFAM" id="SSF57424">
    <property type="entry name" value="LDL receptor-like module"/>
    <property type="match status" value="2"/>
</dbReference>
<dbReference type="InterPro" id="IPR017452">
    <property type="entry name" value="GPCR_Rhodpsn_7TM"/>
</dbReference>
<feature type="transmembrane region" description="Helical" evidence="8">
    <location>
        <begin position="329"/>
        <end position="350"/>
    </location>
</feature>
<evidence type="ECO:0000313" key="10">
    <source>
        <dbReference type="EMBL" id="CAK8684831.1"/>
    </source>
</evidence>
<dbReference type="Gene3D" id="4.10.400.10">
    <property type="entry name" value="Low-density Lipoprotein Receptor"/>
    <property type="match status" value="2"/>
</dbReference>
<keyword evidence="5 8" id="KW-1133">Transmembrane helix</keyword>
<dbReference type="PROSITE" id="PS50262">
    <property type="entry name" value="G_PROTEIN_RECEP_F1_2"/>
    <property type="match status" value="1"/>
</dbReference>
<dbReference type="PRINTS" id="PR00237">
    <property type="entry name" value="GPCRRHODOPSN"/>
</dbReference>